<keyword evidence="2 7" id="KW-0548">Nucleotidyltransferase</keyword>
<dbReference type="SUPFAM" id="SSF81301">
    <property type="entry name" value="Nucleotidyltransferase"/>
    <property type="match status" value="2"/>
</dbReference>
<dbReference type="Gene3D" id="1.20.120.1510">
    <property type="match status" value="1"/>
</dbReference>
<comment type="cofactor">
    <cofactor evidence="7">
        <name>Mg(2+)</name>
        <dbReference type="ChEBI" id="CHEBI:18420"/>
    </cofactor>
</comment>
<evidence type="ECO:0000256" key="5">
    <source>
        <dbReference type="ARBA" id="ARBA00022842"/>
    </source>
</evidence>
<evidence type="ECO:0000256" key="4">
    <source>
        <dbReference type="ARBA" id="ARBA00022840"/>
    </source>
</evidence>
<evidence type="ECO:0000256" key="2">
    <source>
        <dbReference type="ARBA" id="ARBA00022695"/>
    </source>
</evidence>
<feature type="domain" description="PII-uridylyltransferase/Glutamine-synthetase adenylyltransferase" evidence="9">
    <location>
        <begin position="283"/>
        <end position="427"/>
    </location>
</feature>
<dbReference type="GO" id="GO:0005524">
    <property type="term" value="F:ATP binding"/>
    <property type="evidence" value="ECO:0007669"/>
    <property type="project" value="UniProtKB-UniRule"/>
</dbReference>
<dbReference type="InterPro" id="IPR005190">
    <property type="entry name" value="GlnE_rpt_dom"/>
</dbReference>
<comment type="caution">
    <text evidence="10">The sequence shown here is derived from an EMBL/GenBank/DDBJ whole genome shotgun (WGS) entry which is preliminary data.</text>
</comment>
<dbReference type="SUPFAM" id="SSF81593">
    <property type="entry name" value="Nucleotidyltransferase substrate binding subunit/domain"/>
    <property type="match status" value="2"/>
</dbReference>
<keyword evidence="6 7" id="KW-0511">Multifunctional enzyme</keyword>
<dbReference type="RefSeq" id="WP_171588466.1">
    <property type="nucleotide sequence ID" value="NZ_JABGBO010000004.1"/>
</dbReference>
<keyword evidence="5 7" id="KW-0460">Magnesium</keyword>
<proteinExistence type="inferred from homology"/>
<keyword evidence="1 7" id="KW-0808">Transferase</keyword>
<evidence type="ECO:0000313" key="10">
    <source>
        <dbReference type="EMBL" id="NOL49502.1"/>
    </source>
</evidence>
<evidence type="ECO:0000256" key="6">
    <source>
        <dbReference type="ARBA" id="ARBA00023268"/>
    </source>
</evidence>
<dbReference type="EC" id="2.7.7.42" evidence="7"/>
<dbReference type="InterPro" id="IPR023057">
    <property type="entry name" value="GlnE"/>
</dbReference>
<evidence type="ECO:0000256" key="1">
    <source>
        <dbReference type="ARBA" id="ARBA00022679"/>
    </source>
</evidence>
<dbReference type="GO" id="GO:0005829">
    <property type="term" value="C:cytosol"/>
    <property type="evidence" value="ECO:0007669"/>
    <property type="project" value="TreeGrafter"/>
</dbReference>
<dbReference type="PANTHER" id="PTHR30621">
    <property type="entry name" value="GLUTAMINE SYNTHETASE ADENYLYLTRANSFERASE"/>
    <property type="match status" value="1"/>
</dbReference>
<dbReference type="Pfam" id="PF03710">
    <property type="entry name" value="GlnE"/>
    <property type="match status" value="2"/>
</dbReference>
<dbReference type="GO" id="GO:0047388">
    <property type="term" value="F:[glutamine synthetase]-adenylyl-L-tyrosine phosphorylase activity"/>
    <property type="evidence" value="ECO:0007669"/>
    <property type="project" value="UniProtKB-EC"/>
</dbReference>
<keyword evidence="11" id="KW-1185">Reference proteome</keyword>
<dbReference type="CDD" id="cd05401">
    <property type="entry name" value="NT_GlnE_GlnD_like"/>
    <property type="match status" value="2"/>
</dbReference>
<gene>
    <name evidence="7 10" type="primary">glnE</name>
    <name evidence="10" type="ORF">HKX40_05050</name>
</gene>
<keyword evidence="10" id="KW-0436">Ligase</keyword>
<name>A0A7Y4L9M5_9BURK</name>
<keyword evidence="4 7" id="KW-0067">ATP-binding</keyword>
<dbReference type="InterPro" id="IPR043519">
    <property type="entry name" value="NT_sf"/>
</dbReference>
<dbReference type="Pfam" id="PF08335">
    <property type="entry name" value="GlnD_UR_UTase"/>
    <property type="match status" value="2"/>
</dbReference>
<dbReference type="HAMAP" id="MF_00802">
    <property type="entry name" value="GlnE"/>
    <property type="match status" value="1"/>
</dbReference>
<sequence length="924" mass="105868">MSDIISTAVTWSRFLKRRLDARPEITAQLYDDAQSPLTPEKILVWLAELGGSLTAFPPPENSVCRTQLRQLRMRILQTLIVRDINQLASLEEVVSCMSFLADLSVQMAYRTVMHDLVAQFGRPIDPTTGLPMEMIILGMGKLGGQELNVSSDIDLIMLYGDEGDTVGGRRSLSHHEFYGRLTQRMMPIISEPDADGFVFRTDLRLRPDGDGSPLAWSLDALENYLITQGREWERYAWLKARVIPVKYFEESQPDKDIHILESLRKPFVYRKYFDFDALASLRKLREQIRQEWVRKVNSREGLASDQNVKLGEGGIREIEFIVQLIQLIRGGRMPSLQQRHLLTALHAEQEAALLNKDIADKLEQAYRFLRRLEHIIQYQDDAQTHLLPNDNEGLNSIAAAMGLSRSEFDAVLANHRTFVAETFRNVFRLLGMQEDEHDSQEDDNTSRLEDLTLSLINEEETRVQIHHRIELMMSNHRIQQLTSSSRKRLESLIPVMIEAASKTKNPLAACHHLADLMETIAQRSSYLALLIEYPEIVQRVARIMTASPFAAQLLVKNPILLDSLIDWRSLLLPIDLKAIAEQLHKDLSACLIHEGAVDIERQMNLMRDTQKIVEFQLLAQDLENQLSVEHLADYLSALADMLLEESLFRTWSQLRENSKYDLPEAPHFAIIAYGKLGGKELGYSSDLDLVLIFDDEHDYAAETYIKLGRRLSTWLSTMTSSGRMYEIDLRLRPDGDAGLLAVSIDGFRKYQQEMAWVWEHQALTRGRFCAGDARVGEKFEQIRREILLKERDLTQLRKDIVDMRIKMCDGHPNPTDLFDLKHSVGGMVDIEFITQYLVLAHSKDHPKLLENLGNIALLQIAAQAQLIPEKLAVQVADAYRVYRKTQHEIRLQGQEKARVPVETVAQESEVVRALWLYVFPDSEY</sequence>
<comment type="similarity">
    <text evidence="7">Belongs to the GlnE family.</text>
</comment>
<dbReference type="GO" id="GO:0000287">
    <property type="term" value="F:magnesium ion binding"/>
    <property type="evidence" value="ECO:0007669"/>
    <property type="project" value="UniProtKB-UniRule"/>
</dbReference>
<dbReference type="GO" id="GO:0008882">
    <property type="term" value="F:[glutamate-ammonia-ligase] adenylyltransferase activity"/>
    <property type="evidence" value="ECO:0007669"/>
    <property type="project" value="UniProtKB-UniRule"/>
</dbReference>
<comment type="catalytic activity">
    <reaction evidence="7">
        <text>[glutamine synthetase]-O(4)-(5'-adenylyl)-L-tyrosine + phosphate = [glutamine synthetase]-L-tyrosine + ADP</text>
        <dbReference type="Rhea" id="RHEA:43716"/>
        <dbReference type="Rhea" id="RHEA-COMP:10660"/>
        <dbReference type="Rhea" id="RHEA-COMP:10661"/>
        <dbReference type="ChEBI" id="CHEBI:43474"/>
        <dbReference type="ChEBI" id="CHEBI:46858"/>
        <dbReference type="ChEBI" id="CHEBI:83624"/>
        <dbReference type="ChEBI" id="CHEBI:456216"/>
        <dbReference type="EC" id="2.7.7.89"/>
    </reaction>
</comment>
<reference evidence="10 11" key="1">
    <citation type="submission" date="2020-05" db="EMBL/GenBank/DDBJ databases">
        <authorList>
            <person name="Niu N."/>
        </authorList>
    </citation>
    <scope>NUCLEOTIDE SEQUENCE [LARGE SCALE GENOMIC DNA]</scope>
    <source>
        <strain evidence="10 11">LMG10982</strain>
    </source>
</reference>
<keyword evidence="3 7" id="KW-0547">Nucleotide-binding</keyword>
<evidence type="ECO:0000313" key="11">
    <source>
        <dbReference type="Proteomes" id="UP000541421"/>
    </source>
</evidence>
<evidence type="ECO:0000259" key="8">
    <source>
        <dbReference type="Pfam" id="PF03710"/>
    </source>
</evidence>
<evidence type="ECO:0000256" key="3">
    <source>
        <dbReference type="ARBA" id="ARBA00022741"/>
    </source>
</evidence>
<feature type="domain" description="Glutamate-ammonia ligase adenylyltransferase repeated" evidence="8">
    <location>
        <begin position="538"/>
        <end position="781"/>
    </location>
</feature>
<comment type="catalytic activity">
    <reaction evidence="7">
        <text>[glutamine synthetase]-L-tyrosine + ATP = [glutamine synthetase]-O(4)-(5'-adenylyl)-L-tyrosine + diphosphate</text>
        <dbReference type="Rhea" id="RHEA:18589"/>
        <dbReference type="Rhea" id="RHEA-COMP:10660"/>
        <dbReference type="Rhea" id="RHEA-COMP:10661"/>
        <dbReference type="ChEBI" id="CHEBI:30616"/>
        <dbReference type="ChEBI" id="CHEBI:33019"/>
        <dbReference type="ChEBI" id="CHEBI:46858"/>
        <dbReference type="ChEBI" id="CHEBI:83624"/>
        <dbReference type="EC" id="2.7.7.42"/>
    </reaction>
</comment>
<feature type="region of interest" description="Adenylyl transferase" evidence="7">
    <location>
        <begin position="438"/>
        <end position="924"/>
    </location>
</feature>
<feature type="region of interest" description="Adenylyl removase" evidence="7">
    <location>
        <begin position="1"/>
        <end position="435"/>
    </location>
</feature>
<dbReference type="Proteomes" id="UP000541421">
    <property type="component" value="Unassembled WGS sequence"/>
</dbReference>
<dbReference type="EC" id="2.7.7.89" evidence="7"/>
<feature type="domain" description="Glutamate-ammonia ligase adenylyltransferase repeated" evidence="8">
    <location>
        <begin position="7"/>
        <end position="243"/>
    </location>
</feature>
<comment type="function">
    <text evidence="7">Involved in the regulation of glutamine synthetase GlnA, a key enzyme in the process to assimilate ammonia. When cellular nitrogen levels are high, the C-terminal adenylyl transferase (AT) inactivates GlnA by covalent transfer of an adenylyl group from ATP to specific tyrosine residue of GlnA, thus reducing its activity. Conversely, when nitrogen levels are low, the N-terminal adenylyl removase (AR) activates GlnA by removing the adenylyl group by phosphorolysis, increasing its activity. The regulatory region of GlnE binds the signal transduction protein PII (GlnB) which indicates the nitrogen status of the cell.</text>
</comment>
<dbReference type="NCBIfam" id="NF008292">
    <property type="entry name" value="PRK11072.1"/>
    <property type="match status" value="1"/>
</dbReference>
<feature type="domain" description="PII-uridylyltransferase/Glutamine-synthetase adenylyltransferase" evidence="9">
    <location>
        <begin position="819"/>
        <end position="896"/>
    </location>
</feature>
<evidence type="ECO:0000256" key="7">
    <source>
        <dbReference type="HAMAP-Rule" id="MF_00802"/>
    </source>
</evidence>
<evidence type="ECO:0000259" key="9">
    <source>
        <dbReference type="Pfam" id="PF08335"/>
    </source>
</evidence>
<dbReference type="EMBL" id="JABGBO010000004">
    <property type="protein sequence ID" value="NOL49502.1"/>
    <property type="molecule type" value="Genomic_DNA"/>
</dbReference>
<dbReference type="AlphaFoldDB" id="A0A7Y4L9M5"/>
<dbReference type="GO" id="GO:0016874">
    <property type="term" value="F:ligase activity"/>
    <property type="evidence" value="ECO:0007669"/>
    <property type="project" value="UniProtKB-KW"/>
</dbReference>
<protein>
    <recommendedName>
        <fullName evidence="7">Bifunctional glutamine synthetase adenylyltransferase/adenylyl-removing enzyme</fullName>
    </recommendedName>
    <alternativeName>
        <fullName evidence="7">ATP:glutamine synthetase adenylyltransferase</fullName>
    </alternativeName>
    <alternativeName>
        <fullName evidence="7">ATase</fullName>
    </alternativeName>
    <domain>
        <recommendedName>
            <fullName evidence="7">Glutamine synthetase adenylyl-L-tyrosine phosphorylase</fullName>
            <ecNumber evidence="7">2.7.7.89</ecNumber>
        </recommendedName>
        <alternativeName>
            <fullName evidence="7">Adenylyl removase</fullName>
            <shortName evidence="7">AR</shortName>
            <shortName evidence="7">AT-N</shortName>
        </alternativeName>
    </domain>
    <domain>
        <recommendedName>
            <fullName evidence="7">Glutamine synthetase adenylyl transferase</fullName>
            <ecNumber evidence="7">2.7.7.42</ecNumber>
        </recommendedName>
        <alternativeName>
            <fullName evidence="7">Adenylyl transferase</fullName>
            <shortName evidence="7">AT</shortName>
            <shortName evidence="7">AT-C</shortName>
        </alternativeName>
    </domain>
</protein>
<organism evidence="10 11">
    <name type="scientific">Pelistega europaea</name>
    <dbReference type="NCBI Taxonomy" id="106147"/>
    <lineage>
        <taxon>Bacteria</taxon>
        <taxon>Pseudomonadati</taxon>
        <taxon>Pseudomonadota</taxon>
        <taxon>Betaproteobacteria</taxon>
        <taxon>Burkholderiales</taxon>
        <taxon>Alcaligenaceae</taxon>
        <taxon>Pelistega</taxon>
    </lineage>
</organism>
<dbReference type="GO" id="GO:0000820">
    <property type="term" value="P:regulation of glutamine family amino acid metabolic process"/>
    <property type="evidence" value="ECO:0007669"/>
    <property type="project" value="UniProtKB-UniRule"/>
</dbReference>
<dbReference type="InterPro" id="IPR013546">
    <property type="entry name" value="PII_UdlTrfase/GS_AdlTrfase"/>
</dbReference>
<dbReference type="Gene3D" id="3.30.460.10">
    <property type="entry name" value="Beta Polymerase, domain 2"/>
    <property type="match status" value="2"/>
</dbReference>
<dbReference type="Gene3D" id="1.20.120.330">
    <property type="entry name" value="Nucleotidyltransferases domain 2"/>
    <property type="match status" value="2"/>
</dbReference>
<accession>A0A7Y4L9M5</accession>
<dbReference type="PANTHER" id="PTHR30621:SF0">
    <property type="entry name" value="BIFUNCTIONAL GLUTAMINE SYNTHETASE ADENYLYLTRANSFERASE_ADENYLYL-REMOVING ENZYME"/>
    <property type="match status" value="1"/>
</dbReference>